<sequence length="187" mass="20388">MTTTNEPIDFEFGLRQLNGNEALLHRLLRKFADEYRDIGTRLPALLSAQDIAGAEILVHTLKGVSGNLGCNAVFEASRSINQQLKASDVNNNDIADLLQQVNQTIALIDALPSGDDATNSTSEEKPESKIALQALTVALNNHEFISNDKLNSWLDAMPASPMQRQQITNAIDELDYDAAKALLSELA</sequence>
<dbReference type="RefSeq" id="WP_073318857.1">
    <property type="nucleotide sequence ID" value="NZ_FQWD01000002.1"/>
</dbReference>
<proteinExistence type="predicted"/>
<name>A0A1M5GGE6_9ALTE</name>
<organism evidence="4 5">
    <name type="scientific">Marisediminitalea aggregata</name>
    <dbReference type="NCBI Taxonomy" id="634436"/>
    <lineage>
        <taxon>Bacteria</taxon>
        <taxon>Pseudomonadati</taxon>
        <taxon>Pseudomonadota</taxon>
        <taxon>Gammaproteobacteria</taxon>
        <taxon>Alteromonadales</taxon>
        <taxon>Alteromonadaceae</taxon>
        <taxon>Marisediminitalea</taxon>
    </lineage>
</organism>
<evidence type="ECO:0000256" key="2">
    <source>
        <dbReference type="PROSITE-ProRule" id="PRU00110"/>
    </source>
</evidence>
<dbReference type="AlphaFoldDB" id="A0A1M5GGE6"/>
<gene>
    <name evidence="4" type="ORF">SAMN05216361_0997</name>
</gene>
<keyword evidence="5" id="KW-1185">Reference proteome</keyword>
<evidence type="ECO:0000313" key="4">
    <source>
        <dbReference type="EMBL" id="SHG02572.1"/>
    </source>
</evidence>
<evidence type="ECO:0000259" key="3">
    <source>
        <dbReference type="PROSITE" id="PS50894"/>
    </source>
</evidence>
<dbReference type="InterPro" id="IPR036641">
    <property type="entry name" value="HPT_dom_sf"/>
</dbReference>
<evidence type="ECO:0000313" key="5">
    <source>
        <dbReference type="Proteomes" id="UP000184520"/>
    </source>
</evidence>
<dbReference type="PROSITE" id="PS50894">
    <property type="entry name" value="HPT"/>
    <property type="match status" value="1"/>
</dbReference>
<reference evidence="5" key="1">
    <citation type="submission" date="2016-11" db="EMBL/GenBank/DDBJ databases">
        <authorList>
            <person name="Varghese N."/>
            <person name="Submissions S."/>
        </authorList>
    </citation>
    <scope>NUCLEOTIDE SEQUENCE [LARGE SCALE GENOMIC DNA]</scope>
    <source>
        <strain evidence="5">CGMCC 1.8995</strain>
    </source>
</reference>
<dbReference type="OrthoDB" id="6386737at2"/>
<keyword evidence="1" id="KW-0902">Two-component regulatory system</keyword>
<accession>A0A1M5GGE6</accession>
<feature type="domain" description="HPt" evidence="3">
    <location>
        <begin position="20"/>
        <end position="115"/>
    </location>
</feature>
<dbReference type="GO" id="GO:0004672">
    <property type="term" value="F:protein kinase activity"/>
    <property type="evidence" value="ECO:0007669"/>
    <property type="project" value="UniProtKB-ARBA"/>
</dbReference>
<dbReference type="STRING" id="634436.SAMN05216361_0997"/>
<evidence type="ECO:0000256" key="1">
    <source>
        <dbReference type="ARBA" id="ARBA00023012"/>
    </source>
</evidence>
<dbReference type="EMBL" id="FQWD01000002">
    <property type="protein sequence ID" value="SHG02572.1"/>
    <property type="molecule type" value="Genomic_DNA"/>
</dbReference>
<dbReference type="Pfam" id="PF01627">
    <property type="entry name" value="Hpt"/>
    <property type="match status" value="1"/>
</dbReference>
<dbReference type="Proteomes" id="UP000184520">
    <property type="component" value="Unassembled WGS sequence"/>
</dbReference>
<feature type="modified residue" description="Phosphohistidine" evidence="2">
    <location>
        <position position="59"/>
    </location>
</feature>
<dbReference type="GO" id="GO:0000160">
    <property type="term" value="P:phosphorelay signal transduction system"/>
    <property type="evidence" value="ECO:0007669"/>
    <property type="project" value="UniProtKB-KW"/>
</dbReference>
<dbReference type="Gene3D" id="1.20.120.160">
    <property type="entry name" value="HPT domain"/>
    <property type="match status" value="1"/>
</dbReference>
<dbReference type="InterPro" id="IPR008207">
    <property type="entry name" value="Sig_transdc_His_kin_Hpt_dom"/>
</dbReference>
<protein>
    <submittedName>
        <fullName evidence="4">HPt (Histidine-containing phosphotransfer) domain-containing protein</fullName>
    </submittedName>
</protein>
<keyword evidence="2" id="KW-0597">Phosphoprotein</keyword>
<dbReference type="SUPFAM" id="SSF47226">
    <property type="entry name" value="Histidine-containing phosphotransfer domain, HPT domain"/>
    <property type="match status" value="1"/>
</dbReference>